<dbReference type="PANTHER" id="PTHR30576:SF0">
    <property type="entry name" value="UNDECAPRENYL-PHOSPHATE N-ACETYLGALACTOSAMINYL 1-PHOSPHATE TRANSFERASE-RELATED"/>
    <property type="match status" value="1"/>
</dbReference>
<gene>
    <name evidence="5" type="ORF">OO013_18335</name>
</gene>
<dbReference type="Gene3D" id="3.40.50.2300">
    <property type="match status" value="1"/>
</dbReference>
<evidence type="ECO:0000259" key="4">
    <source>
        <dbReference type="PROSITE" id="PS50110"/>
    </source>
</evidence>
<dbReference type="CDD" id="cd00156">
    <property type="entry name" value="REC"/>
    <property type="match status" value="1"/>
</dbReference>
<keyword evidence="3" id="KW-0812">Transmembrane</keyword>
<keyword evidence="3" id="KW-1133">Transmembrane helix</keyword>
<feature type="transmembrane region" description="Helical" evidence="3">
    <location>
        <begin position="183"/>
        <end position="204"/>
    </location>
</feature>
<dbReference type="Pfam" id="PF02397">
    <property type="entry name" value="Bac_transf"/>
    <property type="match status" value="1"/>
</dbReference>
<feature type="modified residue" description="4-aspartylphosphate" evidence="2">
    <location>
        <position position="83"/>
    </location>
</feature>
<dbReference type="PANTHER" id="PTHR30576">
    <property type="entry name" value="COLANIC BIOSYNTHESIS UDP-GLUCOSE LIPID CARRIER TRANSFERASE"/>
    <property type="match status" value="1"/>
</dbReference>
<evidence type="ECO:0000256" key="3">
    <source>
        <dbReference type="SAM" id="Phobius"/>
    </source>
</evidence>
<dbReference type="RefSeq" id="WP_266058448.1">
    <property type="nucleotide sequence ID" value="NZ_JAPFQN010000012.1"/>
</dbReference>
<keyword evidence="2" id="KW-0597">Phosphoprotein</keyword>
<sequence length="375" mass="42742">MHSFTINDSLTNQSLPSTESFLSPKNKKRNIVLYIGFNGIAICQQMVNYAYDGLALNETSKAFKWLEEQLIQGHKLPTAIICDADLPDDAAFSLFNRLKINNYFKHLPFILLSSEPNEKDKEKALKFGVDDYYDSEVKVEDLVYRIQFLKEYKSLLLETEEEKGSITFHKKPNIPIAKRSFDILVSGLIILMISPILLLIALIIKLESKGPVFYISKRAGSGYQIFDFYKFRSMRVGADKELEKLKHLNQYNDGGSFVKISNDPRITKFGKFLRNSSLDELPQLFNVLKGDMSLVGNRPLPLYEAEQLTIDIWAKRFDAPAGITGLWQVTKRGKADMSEKERMLLDVAYAKKSSLLFDIGIMLKTIPALLQKDNV</sequence>
<evidence type="ECO:0000313" key="5">
    <source>
        <dbReference type="EMBL" id="MCX2745847.1"/>
    </source>
</evidence>
<dbReference type="InterPro" id="IPR003362">
    <property type="entry name" value="Bact_transf"/>
</dbReference>
<dbReference type="PROSITE" id="PS50110">
    <property type="entry name" value="RESPONSE_REGULATORY"/>
    <property type="match status" value="1"/>
</dbReference>
<accession>A0ABT3RVP8</accession>
<protein>
    <submittedName>
        <fullName evidence="5">Sugar transferase</fullName>
    </submittedName>
</protein>
<feature type="domain" description="Response regulatory" evidence="4">
    <location>
        <begin position="28"/>
        <end position="150"/>
    </location>
</feature>
<keyword evidence="5" id="KW-0808">Transferase</keyword>
<dbReference type="SUPFAM" id="SSF52172">
    <property type="entry name" value="CheY-like"/>
    <property type="match status" value="1"/>
</dbReference>
<dbReference type="Proteomes" id="UP001209885">
    <property type="component" value="Unassembled WGS sequence"/>
</dbReference>
<organism evidence="5 6">
    <name type="scientific">Mangrovivirga halotolerans</name>
    <dbReference type="NCBI Taxonomy" id="2993936"/>
    <lineage>
        <taxon>Bacteria</taxon>
        <taxon>Pseudomonadati</taxon>
        <taxon>Bacteroidota</taxon>
        <taxon>Cytophagia</taxon>
        <taxon>Cytophagales</taxon>
        <taxon>Mangrovivirgaceae</taxon>
        <taxon>Mangrovivirga</taxon>
    </lineage>
</organism>
<dbReference type="GO" id="GO:0016740">
    <property type="term" value="F:transferase activity"/>
    <property type="evidence" value="ECO:0007669"/>
    <property type="project" value="UniProtKB-KW"/>
</dbReference>
<reference evidence="5 6" key="1">
    <citation type="submission" date="2022-11" db="EMBL/GenBank/DDBJ databases">
        <title>The characterization of three novel Bacteroidetes species and genomic analysis of their roles in tidal elemental geochemical cycles.</title>
        <authorList>
            <person name="Ma K."/>
        </authorList>
    </citation>
    <scope>NUCLEOTIDE SEQUENCE [LARGE SCALE GENOMIC DNA]</scope>
    <source>
        <strain evidence="5 6">M17</strain>
    </source>
</reference>
<comment type="similarity">
    <text evidence="1">Belongs to the bacterial sugar transferase family.</text>
</comment>
<dbReference type="InterPro" id="IPR001789">
    <property type="entry name" value="Sig_transdc_resp-reg_receiver"/>
</dbReference>
<keyword evidence="3" id="KW-0472">Membrane</keyword>
<evidence type="ECO:0000313" key="6">
    <source>
        <dbReference type="Proteomes" id="UP001209885"/>
    </source>
</evidence>
<proteinExistence type="inferred from homology"/>
<evidence type="ECO:0000256" key="2">
    <source>
        <dbReference type="PROSITE-ProRule" id="PRU00169"/>
    </source>
</evidence>
<dbReference type="InterPro" id="IPR011006">
    <property type="entry name" value="CheY-like_superfamily"/>
</dbReference>
<keyword evidence="6" id="KW-1185">Reference proteome</keyword>
<dbReference type="EMBL" id="JAPFQN010000012">
    <property type="protein sequence ID" value="MCX2745847.1"/>
    <property type="molecule type" value="Genomic_DNA"/>
</dbReference>
<name>A0ABT3RVP8_9BACT</name>
<evidence type="ECO:0000256" key="1">
    <source>
        <dbReference type="ARBA" id="ARBA00006464"/>
    </source>
</evidence>
<comment type="caution">
    <text evidence="5">The sequence shown here is derived from an EMBL/GenBank/DDBJ whole genome shotgun (WGS) entry which is preliminary data.</text>
</comment>